<organism evidence="3">
    <name type="scientific">Brugia timori</name>
    <dbReference type="NCBI Taxonomy" id="42155"/>
    <lineage>
        <taxon>Eukaryota</taxon>
        <taxon>Metazoa</taxon>
        <taxon>Ecdysozoa</taxon>
        <taxon>Nematoda</taxon>
        <taxon>Chromadorea</taxon>
        <taxon>Rhabditida</taxon>
        <taxon>Spirurina</taxon>
        <taxon>Spiruromorpha</taxon>
        <taxon>Filarioidea</taxon>
        <taxon>Onchocercidae</taxon>
        <taxon>Brugia</taxon>
    </lineage>
</organism>
<sequence>MHLYSDIRHLPSLLVLLLCVAITTVIIQGNTVGQNKKFEGAHITMDNCKSEKLRELVLETIGLFPHQYSYQARYMKEQAEIRFGNWWSAVIIGDRGGYGMSAVYDQYANTRYVR</sequence>
<dbReference type="AlphaFoldDB" id="A0A0R3R1Y3"/>
<keyword evidence="2" id="KW-1185">Reference proteome</keyword>
<protein>
    <submittedName>
        <fullName evidence="1 3">Uncharacterized protein</fullName>
    </submittedName>
</protein>
<name>A0A0R3R1Y3_9BILA</name>
<evidence type="ECO:0000313" key="3">
    <source>
        <dbReference type="WBParaSite" id="BTMF_0001402301-mRNA-1"/>
    </source>
</evidence>
<dbReference type="EMBL" id="UZAG01018808">
    <property type="protein sequence ID" value="VDO41132.1"/>
    <property type="molecule type" value="Genomic_DNA"/>
</dbReference>
<dbReference type="Proteomes" id="UP000280834">
    <property type="component" value="Unassembled WGS sequence"/>
</dbReference>
<accession>A0A0R3R1Y3</accession>
<proteinExistence type="predicted"/>
<reference evidence="3" key="1">
    <citation type="submission" date="2017-02" db="UniProtKB">
        <authorList>
            <consortium name="WormBaseParasite"/>
        </authorList>
    </citation>
    <scope>IDENTIFICATION</scope>
</reference>
<dbReference type="WBParaSite" id="BTMF_0001402301-mRNA-1">
    <property type="protein sequence ID" value="BTMF_0001402301-mRNA-1"/>
    <property type="gene ID" value="BTMF_0001402301"/>
</dbReference>
<evidence type="ECO:0000313" key="2">
    <source>
        <dbReference type="Proteomes" id="UP000280834"/>
    </source>
</evidence>
<evidence type="ECO:0000313" key="1">
    <source>
        <dbReference type="EMBL" id="VDO41132.1"/>
    </source>
</evidence>
<gene>
    <name evidence="1" type="ORF">BTMF_LOCUS12019</name>
</gene>
<reference evidence="1 2" key="2">
    <citation type="submission" date="2018-11" db="EMBL/GenBank/DDBJ databases">
        <authorList>
            <consortium name="Pathogen Informatics"/>
        </authorList>
    </citation>
    <scope>NUCLEOTIDE SEQUENCE [LARGE SCALE GENOMIC DNA]</scope>
</reference>